<dbReference type="GO" id="GO:0000162">
    <property type="term" value="P:L-tryptophan biosynthetic process"/>
    <property type="evidence" value="ECO:0007669"/>
    <property type="project" value="TreeGrafter"/>
</dbReference>
<dbReference type="AlphaFoldDB" id="A0A017SZP9"/>
<dbReference type="PRINTS" id="PR00095">
    <property type="entry name" value="ANTSNTHASEI"/>
</dbReference>
<dbReference type="EMBL" id="ASRX01000060">
    <property type="protein sequence ID" value="EYF02459.1"/>
    <property type="molecule type" value="Genomic_DNA"/>
</dbReference>
<dbReference type="Pfam" id="PF00425">
    <property type="entry name" value="Chorismate_bind"/>
    <property type="match status" value="2"/>
</dbReference>
<reference evidence="2 3" key="1">
    <citation type="submission" date="2013-05" db="EMBL/GenBank/DDBJ databases">
        <title>Genome assembly of Chondromyces apiculatus DSM 436.</title>
        <authorList>
            <person name="Sharma G."/>
            <person name="Khatri I."/>
            <person name="Kaur C."/>
            <person name="Mayilraj S."/>
            <person name="Subramanian S."/>
        </authorList>
    </citation>
    <scope>NUCLEOTIDE SEQUENCE [LARGE SCALE GENOMIC DNA]</scope>
    <source>
        <strain evidence="2 3">DSM 436</strain>
    </source>
</reference>
<comment type="caution">
    <text evidence="2">The sequence shown here is derived from an EMBL/GenBank/DDBJ whole genome shotgun (WGS) entry which is preliminary data.</text>
</comment>
<gene>
    <name evidence="2" type="ORF">CAP_7081</name>
</gene>
<feature type="domain" description="Chorismate-utilising enzyme C-terminal" evidence="1">
    <location>
        <begin position="260"/>
        <end position="436"/>
    </location>
</feature>
<name>A0A017SZP9_9BACT</name>
<dbReference type="Gene3D" id="3.60.120.10">
    <property type="entry name" value="Anthranilate synthase"/>
    <property type="match status" value="1"/>
</dbReference>
<evidence type="ECO:0000259" key="1">
    <source>
        <dbReference type="Pfam" id="PF00425"/>
    </source>
</evidence>
<protein>
    <submittedName>
        <fullName evidence="2">Anthranilate synthase, aminase component</fullName>
    </submittedName>
</protein>
<evidence type="ECO:0000313" key="3">
    <source>
        <dbReference type="Proteomes" id="UP000019678"/>
    </source>
</evidence>
<dbReference type="Proteomes" id="UP000019678">
    <property type="component" value="Unassembled WGS sequence"/>
</dbReference>
<dbReference type="PANTHER" id="PTHR11236">
    <property type="entry name" value="AMINOBENZOATE/ANTHRANILATE SYNTHASE"/>
    <property type="match status" value="1"/>
</dbReference>
<dbReference type="STRING" id="1192034.CAP_7081"/>
<feature type="domain" description="Chorismate-utilising enzyme C-terminal" evidence="1">
    <location>
        <begin position="153"/>
        <end position="228"/>
    </location>
</feature>
<dbReference type="SUPFAM" id="SSF56322">
    <property type="entry name" value="ADC synthase"/>
    <property type="match status" value="1"/>
</dbReference>
<dbReference type="eggNOG" id="COG0147">
    <property type="taxonomic scope" value="Bacteria"/>
</dbReference>
<sequence>MTAPLGEGLGRWSFVAAEPDRRSARLDPLGDDPEWQRETLEAAPAEKAVPVGLAGFPRWIGVLPYEARRGLERPGWRGVDTRPAALVEEVVWRRYPAVIGVDHREGQVWGVGVSREALEGLLEPLRHALREGRGVLPGRRGVRVAVEDDDAPERHVARVRAALELIRQGDLYQVNLARRLRLALREGDALGLYEQLAQGAPSPLGALLEIEAGVWVASTSPELFLLAEPGRGRAERGGVGVAEEGARAAMAAMGDEGFGRMYTAPIKGTRPRGKGAEEDAGLVVELDGDPKERAELTMIVDVERNDLGRVAAFGSVRMLGAPRVVTHRTVHHRVAWLSAQARAGLGREAVLEAMLPSGSVTGAPKVRAMEVIAGLEPRRRGLYTGAFGCVAHGGRFTLAMGIRTAVLAGGEGEYFTGGGIVADSDPERELEETRWKALQLQRAAGG</sequence>
<dbReference type="PANTHER" id="PTHR11236:SF9">
    <property type="entry name" value="ANTHRANILATE SYNTHASE COMPONENT 1"/>
    <property type="match status" value="1"/>
</dbReference>
<proteinExistence type="predicted"/>
<evidence type="ECO:0000313" key="2">
    <source>
        <dbReference type="EMBL" id="EYF02459.1"/>
    </source>
</evidence>
<accession>A0A017SZP9</accession>
<dbReference type="InterPro" id="IPR005801">
    <property type="entry name" value="ADC_synthase"/>
</dbReference>
<dbReference type="InterPro" id="IPR019999">
    <property type="entry name" value="Anth_synth_I-like"/>
</dbReference>
<organism evidence="2 3">
    <name type="scientific">Chondromyces apiculatus DSM 436</name>
    <dbReference type="NCBI Taxonomy" id="1192034"/>
    <lineage>
        <taxon>Bacteria</taxon>
        <taxon>Pseudomonadati</taxon>
        <taxon>Myxococcota</taxon>
        <taxon>Polyangia</taxon>
        <taxon>Polyangiales</taxon>
        <taxon>Polyangiaceae</taxon>
        <taxon>Chondromyces</taxon>
    </lineage>
</organism>
<keyword evidence="3" id="KW-1185">Reference proteome</keyword>
<dbReference type="InterPro" id="IPR015890">
    <property type="entry name" value="Chorismate_C"/>
</dbReference>